<gene>
    <name evidence="1" type="ORF">BAOM_3058</name>
</gene>
<reference evidence="1 2" key="1">
    <citation type="submission" date="2018-01" db="EMBL/GenBank/DDBJ databases">
        <title>Bacillus asahii Genome sequencing and assembly.</title>
        <authorList>
            <person name="Jiang H."/>
            <person name="Feng Y."/>
            <person name="Zhao F."/>
            <person name="Lin X."/>
        </authorList>
    </citation>
    <scope>NUCLEOTIDE SEQUENCE [LARGE SCALE GENOMIC DNA]</scope>
    <source>
        <strain evidence="1 2">OM18</strain>
    </source>
</reference>
<organism evidence="1 2">
    <name type="scientific">Peribacillus asahii</name>
    <dbReference type="NCBI Taxonomy" id="228899"/>
    <lineage>
        <taxon>Bacteria</taxon>
        <taxon>Bacillati</taxon>
        <taxon>Bacillota</taxon>
        <taxon>Bacilli</taxon>
        <taxon>Bacillales</taxon>
        <taxon>Bacillaceae</taxon>
        <taxon>Peribacillus</taxon>
    </lineage>
</organism>
<protein>
    <submittedName>
        <fullName evidence="1">Uncharacterized protein</fullName>
    </submittedName>
</protein>
<dbReference type="Proteomes" id="UP000283095">
    <property type="component" value="Chromosome"/>
</dbReference>
<dbReference type="KEGG" id="pasa:BAOM_3058"/>
<sequence>MFKQMAELKKITENLRNQGKTNEQIKAAIGAYLDESKRKINPNGDLDIL</sequence>
<name>A0A3Q9RP59_9BACI</name>
<dbReference type="AlphaFoldDB" id="A0A3Q9RP59"/>
<proteinExistence type="predicted"/>
<dbReference type="RefSeq" id="WP_164853238.1">
    <property type="nucleotide sequence ID" value="NZ_CP026095.1"/>
</dbReference>
<evidence type="ECO:0000313" key="2">
    <source>
        <dbReference type="Proteomes" id="UP000283095"/>
    </source>
</evidence>
<dbReference type="EMBL" id="CP026095">
    <property type="protein sequence ID" value="AZV43667.1"/>
    <property type="molecule type" value="Genomic_DNA"/>
</dbReference>
<evidence type="ECO:0000313" key="1">
    <source>
        <dbReference type="EMBL" id="AZV43667.1"/>
    </source>
</evidence>
<accession>A0A3Q9RP59</accession>